<name>A0ABW5SA72_9BACL</name>
<comment type="caution">
    <text evidence="1">The sequence shown here is derived from an EMBL/GenBank/DDBJ whole genome shotgun (WGS) entry which is preliminary data.</text>
</comment>
<evidence type="ECO:0000313" key="2">
    <source>
        <dbReference type="Proteomes" id="UP001597399"/>
    </source>
</evidence>
<dbReference type="RefSeq" id="WP_253061818.1">
    <property type="nucleotide sequence ID" value="NZ_JAMXWM010000010.1"/>
</dbReference>
<reference evidence="2" key="1">
    <citation type="journal article" date="2019" name="Int. J. Syst. Evol. Microbiol.">
        <title>The Global Catalogue of Microorganisms (GCM) 10K type strain sequencing project: providing services to taxonomists for standard genome sequencing and annotation.</title>
        <authorList>
            <consortium name="The Broad Institute Genomics Platform"/>
            <consortium name="The Broad Institute Genome Sequencing Center for Infectious Disease"/>
            <person name="Wu L."/>
            <person name="Ma J."/>
        </authorList>
    </citation>
    <scope>NUCLEOTIDE SEQUENCE [LARGE SCALE GENOMIC DNA]</scope>
    <source>
        <strain evidence="2">TISTR 2466</strain>
    </source>
</reference>
<proteinExistence type="predicted"/>
<keyword evidence="2" id="KW-1185">Reference proteome</keyword>
<evidence type="ECO:0000313" key="1">
    <source>
        <dbReference type="EMBL" id="MFD2696077.1"/>
    </source>
</evidence>
<sequence length="63" mass="7249">MSEKTERAERRKRKEMAVKILAAQGLVYEDWLDERHRTVIEEGAPTVGAALNLLIENQKKGRD</sequence>
<gene>
    <name evidence="1" type="ORF">ACFSUE_20950</name>
</gene>
<protein>
    <submittedName>
        <fullName evidence="1">Uncharacterized protein</fullName>
    </submittedName>
</protein>
<organism evidence="1 2">
    <name type="scientific">Sporolactobacillus shoreicorticis</name>
    <dbReference type="NCBI Taxonomy" id="1923877"/>
    <lineage>
        <taxon>Bacteria</taxon>
        <taxon>Bacillati</taxon>
        <taxon>Bacillota</taxon>
        <taxon>Bacilli</taxon>
        <taxon>Bacillales</taxon>
        <taxon>Sporolactobacillaceae</taxon>
        <taxon>Sporolactobacillus</taxon>
    </lineage>
</organism>
<accession>A0ABW5SA72</accession>
<dbReference type="Proteomes" id="UP001597399">
    <property type="component" value="Unassembled WGS sequence"/>
</dbReference>
<dbReference type="EMBL" id="JBHUMQ010000057">
    <property type="protein sequence ID" value="MFD2696077.1"/>
    <property type="molecule type" value="Genomic_DNA"/>
</dbReference>